<evidence type="ECO:0000313" key="2">
    <source>
        <dbReference type="EMBL" id="MPN43095.1"/>
    </source>
</evidence>
<comment type="caution">
    <text evidence="2">The sequence shown here is derived from an EMBL/GenBank/DDBJ whole genome shotgun (WGS) entry which is preliminary data.</text>
</comment>
<organism evidence="2">
    <name type="scientific">bioreactor metagenome</name>
    <dbReference type="NCBI Taxonomy" id="1076179"/>
    <lineage>
        <taxon>unclassified sequences</taxon>
        <taxon>metagenomes</taxon>
        <taxon>ecological metagenomes</taxon>
    </lineage>
</organism>
<sequence length="160" mass="17602">MGRFDQTAIDLAQGGLHQPGHKGRCSNRQRHHGRPGTDGGTRDQTRQRNDGHQQDDEGGGAQRIHDPAHDLVGRAVLQDAAMVGQAQEDAQRNTDQTANQARYANHDQRLPEGIQQQLEHHFRKILKHRSQSLLDTICTCTPLARRCSTAASILAASPLA</sequence>
<name>A0A645HVK8_9ZZZZ</name>
<proteinExistence type="predicted"/>
<feature type="compositionally biased region" description="Basic and acidic residues" evidence="1">
    <location>
        <begin position="40"/>
        <end position="55"/>
    </location>
</feature>
<accession>A0A645HVK8</accession>
<protein>
    <submittedName>
        <fullName evidence="2">Uncharacterized protein</fullName>
    </submittedName>
</protein>
<feature type="compositionally biased region" description="Basic residues" evidence="1">
    <location>
        <begin position="19"/>
        <end position="34"/>
    </location>
</feature>
<reference evidence="2" key="1">
    <citation type="submission" date="2019-08" db="EMBL/GenBank/DDBJ databases">
        <authorList>
            <person name="Kucharzyk K."/>
            <person name="Murdoch R.W."/>
            <person name="Higgins S."/>
            <person name="Loffler F."/>
        </authorList>
    </citation>
    <scope>NUCLEOTIDE SEQUENCE</scope>
</reference>
<evidence type="ECO:0000256" key="1">
    <source>
        <dbReference type="SAM" id="MobiDB-lite"/>
    </source>
</evidence>
<feature type="region of interest" description="Disordered" evidence="1">
    <location>
        <begin position="1"/>
        <end position="70"/>
    </location>
</feature>
<dbReference type="EMBL" id="VSSQ01101281">
    <property type="protein sequence ID" value="MPN43095.1"/>
    <property type="molecule type" value="Genomic_DNA"/>
</dbReference>
<gene>
    <name evidence="2" type="ORF">SDC9_190654</name>
</gene>
<dbReference type="AlphaFoldDB" id="A0A645HVK8"/>